<protein>
    <submittedName>
        <fullName evidence="2">Uncharacterized protein</fullName>
    </submittedName>
</protein>
<dbReference type="PATRIC" id="fig|217031.4.peg.952"/>
<keyword evidence="1" id="KW-0472">Membrane</keyword>
<comment type="caution">
    <text evidence="2">The sequence shown here is derived from an EMBL/GenBank/DDBJ whole genome shotgun (WGS) entry which is preliminary data.</text>
</comment>
<evidence type="ECO:0000313" key="2">
    <source>
        <dbReference type="EMBL" id="KRG16836.1"/>
    </source>
</evidence>
<dbReference type="AlphaFoldDB" id="A0A0Q9YIG7"/>
<gene>
    <name evidence="2" type="ORF">ACA29_02845</name>
</gene>
<feature type="transmembrane region" description="Helical" evidence="1">
    <location>
        <begin position="7"/>
        <end position="28"/>
    </location>
</feature>
<organism evidence="2 3">
    <name type="scientific">Lederbergia galactosidilytica</name>
    <dbReference type="NCBI Taxonomy" id="217031"/>
    <lineage>
        <taxon>Bacteria</taxon>
        <taxon>Bacillati</taxon>
        <taxon>Bacillota</taxon>
        <taxon>Bacilli</taxon>
        <taxon>Bacillales</taxon>
        <taxon>Bacillaceae</taxon>
        <taxon>Lederbergia</taxon>
    </lineage>
</organism>
<name>A0A0Q9YIG7_9BACI</name>
<proteinExistence type="predicted"/>
<evidence type="ECO:0000313" key="3">
    <source>
        <dbReference type="Proteomes" id="UP000053881"/>
    </source>
</evidence>
<feature type="transmembrane region" description="Helical" evidence="1">
    <location>
        <begin position="34"/>
        <end position="51"/>
    </location>
</feature>
<reference evidence="2 3" key="1">
    <citation type="submission" date="2015-06" db="EMBL/GenBank/DDBJ databases">
        <title>Genome sequencing project of Bacillus galactosidilyticus PL133.</title>
        <authorList>
            <person name="Gaiero J."/>
            <person name="Nicol R."/>
            <person name="Habash M."/>
        </authorList>
    </citation>
    <scope>NUCLEOTIDE SEQUENCE [LARGE SCALE GENOMIC DNA]</scope>
    <source>
        <strain evidence="2 3">PL133</strain>
    </source>
</reference>
<keyword evidence="1" id="KW-1133">Transmembrane helix</keyword>
<sequence>MSIESLFDWFAGEVKWALFIALLVLLIVTAFKRAWIAMVGVVIGSCIYRYVYRETGLNHYTCRMADRIAQLRRLTMFHTCCKKTMESLMVELLLDSIVVFLKKHIGGELESTESHCMS</sequence>
<dbReference type="Proteomes" id="UP000053881">
    <property type="component" value="Unassembled WGS sequence"/>
</dbReference>
<keyword evidence="1" id="KW-0812">Transmembrane</keyword>
<dbReference type="EMBL" id="LGPB01000026">
    <property type="protein sequence ID" value="KRG16836.1"/>
    <property type="molecule type" value="Genomic_DNA"/>
</dbReference>
<accession>A0A0Q9YIG7</accession>
<evidence type="ECO:0000256" key="1">
    <source>
        <dbReference type="SAM" id="Phobius"/>
    </source>
</evidence>